<feature type="domain" description="HTH marR-type" evidence="5">
    <location>
        <begin position="22"/>
        <end position="80"/>
    </location>
</feature>
<keyword evidence="1 4" id="KW-0805">Transcription regulation</keyword>
<evidence type="ECO:0000256" key="3">
    <source>
        <dbReference type="ARBA" id="ARBA00023163"/>
    </source>
</evidence>
<gene>
    <name evidence="6" type="ORF">AVDCRST_MAG56-4465</name>
</gene>
<dbReference type="GO" id="GO:0003700">
    <property type="term" value="F:DNA-binding transcription factor activity"/>
    <property type="evidence" value="ECO:0007669"/>
    <property type="project" value="InterPro"/>
</dbReference>
<dbReference type="Pfam" id="PF12802">
    <property type="entry name" value="MarR_2"/>
    <property type="match status" value="1"/>
</dbReference>
<evidence type="ECO:0000256" key="2">
    <source>
        <dbReference type="ARBA" id="ARBA00023125"/>
    </source>
</evidence>
<evidence type="ECO:0000256" key="4">
    <source>
        <dbReference type="PIRNR" id="PIRNR006707"/>
    </source>
</evidence>
<evidence type="ECO:0000256" key="1">
    <source>
        <dbReference type="ARBA" id="ARBA00023015"/>
    </source>
</evidence>
<protein>
    <recommendedName>
        <fullName evidence="4">HTH-type transcriptional regulator</fullName>
    </recommendedName>
</protein>
<proteinExistence type="inferred from homology"/>
<dbReference type="InterPro" id="IPR036390">
    <property type="entry name" value="WH_DNA-bd_sf"/>
</dbReference>
<dbReference type="InterPro" id="IPR036388">
    <property type="entry name" value="WH-like_DNA-bd_sf"/>
</dbReference>
<dbReference type="InterPro" id="IPR000835">
    <property type="entry name" value="HTH_MarR-typ"/>
</dbReference>
<dbReference type="PIRSF" id="PIRSF006707">
    <property type="entry name" value="MJ1563"/>
    <property type="match status" value="1"/>
</dbReference>
<sequence length="168" mass="19704">MQYEEGKRQFIQTWGKLGGEWGINRTMAQVHALLLISPRPLSTEQVMEELSISRGNANMNLRDLLDWNLVHKELVPGDRKEYFVAEKDIWEVAKRIARERKRREIEPVKQVLERLQAVEGDPNRPEVREFTERMAQLNGFVGKMDSSFDTLLRADESWFFGTLLKLMK</sequence>
<keyword evidence="3 4" id="KW-0804">Transcription</keyword>
<accession>A0A6J4JXB3</accession>
<name>A0A6J4JXB3_9SPHI</name>
<evidence type="ECO:0000313" key="6">
    <source>
        <dbReference type="EMBL" id="CAA9289663.1"/>
    </source>
</evidence>
<dbReference type="AlphaFoldDB" id="A0A6J4JXB3"/>
<dbReference type="Gene3D" id="1.10.10.10">
    <property type="entry name" value="Winged helix-like DNA-binding domain superfamily/Winged helix DNA-binding domain"/>
    <property type="match status" value="1"/>
</dbReference>
<dbReference type="PANTHER" id="PTHR38465:SF1">
    <property type="entry name" value="HTH-TYPE TRANSCRIPTIONAL REGULATOR MJ1563-RELATED"/>
    <property type="match status" value="1"/>
</dbReference>
<dbReference type="GO" id="GO:0003677">
    <property type="term" value="F:DNA binding"/>
    <property type="evidence" value="ECO:0007669"/>
    <property type="project" value="UniProtKB-UniRule"/>
</dbReference>
<dbReference type="SUPFAM" id="SSF46785">
    <property type="entry name" value="Winged helix' DNA-binding domain"/>
    <property type="match status" value="1"/>
</dbReference>
<comment type="similarity">
    <text evidence="4">Belongs to the GbsR family.</text>
</comment>
<dbReference type="InterPro" id="IPR026282">
    <property type="entry name" value="MJ1563"/>
</dbReference>
<dbReference type="InterPro" id="IPR052362">
    <property type="entry name" value="HTH-GbsR_regulator"/>
</dbReference>
<dbReference type="EMBL" id="CADCTQ010000376">
    <property type="protein sequence ID" value="CAA9289663.1"/>
    <property type="molecule type" value="Genomic_DNA"/>
</dbReference>
<reference evidence="6" key="1">
    <citation type="submission" date="2020-02" db="EMBL/GenBank/DDBJ databases">
        <authorList>
            <person name="Meier V. D."/>
        </authorList>
    </citation>
    <scope>NUCLEOTIDE SEQUENCE</scope>
    <source>
        <strain evidence="6">AVDCRST_MAG56</strain>
    </source>
</reference>
<organism evidence="6">
    <name type="scientific">uncultured Cytophagales bacterium</name>
    <dbReference type="NCBI Taxonomy" id="158755"/>
    <lineage>
        <taxon>Bacteria</taxon>
        <taxon>Pseudomonadati</taxon>
        <taxon>Bacteroidota</taxon>
        <taxon>Sphingobacteriia</taxon>
        <taxon>Sphingobacteriales</taxon>
        <taxon>environmental samples</taxon>
    </lineage>
</organism>
<keyword evidence="2 4" id="KW-0238">DNA-binding</keyword>
<dbReference type="PANTHER" id="PTHR38465">
    <property type="entry name" value="HTH-TYPE TRANSCRIPTIONAL REGULATOR MJ1563-RELATED"/>
    <property type="match status" value="1"/>
</dbReference>
<evidence type="ECO:0000259" key="5">
    <source>
        <dbReference type="Pfam" id="PF12802"/>
    </source>
</evidence>